<comment type="caution">
    <text evidence="2">The sequence shown here is derived from an EMBL/GenBank/DDBJ whole genome shotgun (WGS) entry which is preliminary data.</text>
</comment>
<feature type="compositionally biased region" description="Low complexity" evidence="1">
    <location>
        <begin position="449"/>
        <end position="465"/>
    </location>
</feature>
<feature type="region of interest" description="Disordered" evidence="1">
    <location>
        <begin position="134"/>
        <end position="167"/>
    </location>
</feature>
<sequence>ILLHVNILIVSKHMGCGSSSQPLKKETRAQSQVTVAAQQRAEAAYRRQRMAQERAEQTAAWRAEMEGERARMVKEKAGEGSRRSSNGKELEELKERAPKVSDHLNAYLPDYKVRTKNARNSLPVNRFPHSTVISERRVSRDEREKRAYYRQKEKEDDKDGNDHRRLSTGEKIDLDFLRTIANRSSQTSPSNVQIVTVEERYGPQFPNTSTEVIEKVPFQENDGMRCEESKKNEEGAIAERADVGKEHVSNYPVESYADVKPKENENASSTYKHLPMVDDNTEDGDHSNVEGLPGTDTQNVTKRIKQENDDNSVKSDGNKKISDISVGFGEEQSKISNTVETVPKKQEEGEILEKHEGDEEVEDYKREKQRLGDKEDRNVLTPDQDSQQNDEKQQQPEERDNQIHVCEEQGDKNKERKHMEETVIETTIEKSSPCGQHNVTARDEYTQGISSKNNNSIRNSEALGL</sequence>
<dbReference type="EMBL" id="CALNXI010000243">
    <property type="protein sequence ID" value="CAH3023002.1"/>
    <property type="molecule type" value="Genomic_DNA"/>
</dbReference>
<feature type="compositionally biased region" description="Basic and acidic residues" evidence="1">
    <location>
        <begin position="389"/>
        <end position="421"/>
    </location>
</feature>
<evidence type="ECO:0000313" key="3">
    <source>
        <dbReference type="Proteomes" id="UP001159427"/>
    </source>
</evidence>
<feature type="non-terminal residue" evidence="2">
    <location>
        <position position="1"/>
    </location>
</feature>
<name>A0ABN8M4X9_9CNID</name>
<protein>
    <submittedName>
        <fullName evidence="2">Uncharacterized protein</fullName>
    </submittedName>
</protein>
<organism evidence="2 3">
    <name type="scientific">Porites evermanni</name>
    <dbReference type="NCBI Taxonomy" id="104178"/>
    <lineage>
        <taxon>Eukaryota</taxon>
        <taxon>Metazoa</taxon>
        <taxon>Cnidaria</taxon>
        <taxon>Anthozoa</taxon>
        <taxon>Hexacorallia</taxon>
        <taxon>Scleractinia</taxon>
        <taxon>Fungiina</taxon>
        <taxon>Poritidae</taxon>
        <taxon>Porites</taxon>
    </lineage>
</organism>
<reference evidence="2 3" key="1">
    <citation type="submission" date="2022-05" db="EMBL/GenBank/DDBJ databases">
        <authorList>
            <consortium name="Genoscope - CEA"/>
            <person name="William W."/>
        </authorList>
    </citation>
    <scope>NUCLEOTIDE SEQUENCE [LARGE SCALE GENOMIC DNA]</scope>
</reference>
<feature type="region of interest" description="Disordered" evidence="1">
    <location>
        <begin position="219"/>
        <end position="465"/>
    </location>
</feature>
<feature type="compositionally biased region" description="Basic and acidic residues" evidence="1">
    <location>
        <begin position="304"/>
        <end position="322"/>
    </location>
</feature>
<keyword evidence="3" id="KW-1185">Reference proteome</keyword>
<evidence type="ECO:0000256" key="1">
    <source>
        <dbReference type="SAM" id="MobiDB-lite"/>
    </source>
</evidence>
<evidence type="ECO:0000313" key="2">
    <source>
        <dbReference type="EMBL" id="CAH3023002.1"/>
    </source>
</evidence>
<feature type="compositionally biased region" description="Polar residues" evidence="1">
    <location>
        <begin position="429"/>
        <end position="439"/>
    </location>
</feature>
<accession>A0ABN8M4X9</accession>
<proteinExistence type="predicted"/>
<feature type="compositionally biased region" description="Basic and acidic residues" evidence="1">
    <location>
        <begin position="342"/>
        <end position="378"/>
    </location>
</feature>
<feature type="compositionally biased region" description="Basic and acidic residues" evidence="1">
    <location>
        <begin position="222"/>
        <end position="248"/>
    </location>
</feature>
<dbReference type="Proteomes" id="UP001159427">
    <property type="component" value="Unassembled WGS sequence"/>
</dbReference>
<gene>
    <name evidence="2" type="ORF">PEVE_00017771</name>
</gene>
<feature type="region of interest" description="Disordered" evidence="1">
    <location>
        <begin position="66"/>
        <end position="97"/>
    </location>
</feature>